<gene>
    <name evidence="1" type="ORF">QQF64_034409</name>
</gene>
<protein>
    <submittedName>
        <fullName evidence="1">Uncharacterized protein</fullName>
    </submittedName>
</protein>
<accession>A0ABR3L2W5</accession>
<sequence>MKNFTVCISSEQEQDIHDENDPQIWNDLSPEEQQTFDAATARKQRLQCFAHTLQLLVVDGLKETNAISHALSKLSKISLLLHTSTTFKEFFQSKFGEKSIPAAVNTRWNSTLRQVQSLI</sequence>
<name>A0ABR3L2W5_9TELE</name>
<evidence type="ECO:0000313" key="1">
    <source>
        <dbReference type="EMBL" id="KAL1246660.1"/>
    </source>
</evidence>
<keyword evidence="2" id="KW-1185">Reference proteome</keyword>
<dbReference type="EMBL" id="JAYMGO010000178">
    <property type="protein sequence ID" value="KAL1246660.1"/>
    <property type="molecule type" value="Genomic_DNA"/>
</dbReference>
<dbReference type="InterPro" id="IPR012337">
    <property type="entry name" value="RNaseH-like_sf"/>
</dbReference>
<comment type="caution">
    <text evidence="1">The sequence shown here is derived from an EMBL/GenBank/DDBJ whole genome shotgun (WGS) entry which is preliminary data.</text>
</comment>
<organism evidence="1 2">
    <name type="scientific">Cirrhinus molitorella</name>
    <name type="common">mud carp</name>
    <dbReference type="NCBI Taxonomy" id="172907"/>
    <lineage>
        <taxon>Eukaryota</taxon>
        <taxon>Metazoa</taxon>
        <taxon>Chordata</taxon>
        <taxon>Craniata</taxon>
        <taxon>Vertebrata</taxon>
        <taxon>Euteleostomi</taxon>
        <taxon>Actinopterygii</taxon>
        <taxon>Neopterygii</taxon>
        <taxon>Teleostei</taxon>
        <taxon>Ostariophysi</taxon>
        <taxon>Cypriniformes</taxon>
        <taxon>Cyprinidae</taxon>
        <taxon>Labeoninae</taxon>
        <taxon>Labeonini</taxon>
        <taxon>Cirrhinus</taxon>
    </lineage>
</organism>
<reference evidence="1 2" key="1">
    <citation type="submission" date="2023-09" db="EMBL/GenBank/DDBJ databases">
        <authorList>
            <person name="Wang M."/>
        </authorList>
    </citation>
    <scope>NUCLEOTIDE SEQUENCE [LARGE SCALE GENOMIC DNA]</scope>
    <source>
        <strain evidence="1">GT-2023</strain>
        <tissue evidence="1">Liver</tissue>
    </source>
</reference>
<evidence type="ECO:0000313" key="2">
    <source>
        <dbReference type="Proteomes" id="UP001558613"/>
    </source>
</evidence>
<proteinExistence type="predicted"/>
<dbReference type="Proteomes" id="UP001558613">
    <property type="component" value="Unassembled WGS sequence"/>
</dbReference>
<dbReference type="SUPFAM" id="SSF53098">
    <property type="entry name" value="Ribonuclease H-like"/>
    <property type="match status" value="1"/>
</dbReference>